<feature type="domain" description="MucBP" evidence="4">
    <location>
        <begin position="915"/>
        <end position="977"/>
    </location>
</feature>
<name>A0ABW1RXU2_9LACO</name>
<keyword evidence="1" id="KW-0732">Signal</keyword>
<feature type="compositionally biased region" description="Low complexity" evidence="3">
    <location>
        <begin position="990"/>
        <end position="1007"/>
    </location>
</feature>
<gene>
    <name evidence="5" type="ORF">ACFP5Y_03230</name>
</gene>
<protein>
    <submittedName>
        <fullName evidence="5">MucBP domain-containing protein</fullName>
    </submittedName>
</protein>
<dbReference type="InterPro" id="IPR009459">
    <property type="entry name" value="MucBP_dom"/>
</dbReference>
<evidence type="ECO:0000313" key="5">
    <source>
        <dbReference type="EMBL" id="MFC6180237.1"/>
    </source>
</evidence>
<keyword evidence="6" id="KW-1185">Reference proteome</keyword>
<comment type="caution">
    <text evidence="5">The sequence shown here is derived from an EMBL/GenBank/DDBJ whole genome shotgun (WGS) entry which is preliminary data.</text>
</comment>
<dbReference type="Gene3D" id="3.80.10.10">
    <property type="entry name" value="Ribonuclease Inhibitor"/>
    <property type="match status" value="1"/>
</dbReference>
<dbReference type="InterPro" id="IPR022263">
    <property type="entry name" value="KxYKxGKxW"/>
</dbReference>
<evidence type="ECO:0000256" key="2">
    <source>
        <dbReference type="ARBA" id="ARBA00022737"/>
    </source>
</evidence>
<dbReference type="Pfam" id="PF06458">
    <property type="entry name" value="MucBP"/>
    <property type="match status" value="7"/>
</dbReference>
<feature type="domain" description="MucBP" evidence="4">
    <location>
        <begin position="569"/>
        <end position="630"/>
    </location>
</feature>
<feature type="domain" description="MucBP" evidence="4">
    <location>
        <begin position="703"/>
        <end position="765"/>
    </location>
</feature>
<evidence type="ECO:0000259" key="4">
    <source>
        <dbReference type="Pfam" id="PF06458"/>
    </source>
</evidence>
<reference evidence="6" key="1">
    <citation type="journal article" date="2019" name="Int. J. Syst. Evol. Microbiol.">
        <title>The Global Catalogue of Microorganisms (GCM) 10K type strain sequencing project: providing services to taxonomists for standard genome sequencing and annotation.</title>
        <authorList>
            <consortium name="The Broad Institute Genomics Platform"/>
            <consortium name="The Broad Institute Genome Sequencing Center for Infectious Disease"/>
            <person name="Wu L."/>
            <person name="Ma J."/>
        </authorList>
    </citation>
    <scope>NUCLEOTIDE SEQUENCE [LARGE SCALE GENOMIC DNA]</scope>
    <source>
        <strain evidence="6">CCM 8933</strain>
    </source>
</reference>
<feature type="domain" description="MucBP" evidence="4">
    <location>
        <begin position="636"/>
        <end position="697"/>
    </location>
</feature>
<evidence type="ECO:0000256" key="3">
    <source>
        <dbReference type="SAM" id="MobiDB-lite"/>
    </source>
</evidence>
<organism evidence="5 6">
    <name type="scientific">Lactiplantibacillus daowaiensis</name>
    <dbReference type="NCBI Taxonomy" id="2559918"/>
    <lineage>
        <taxon>Bacteria</taxon>
        <taxon>Bacillati</taxon>
        <taxon>Bacillota</taxon>
        <taxon>Bacilli</taxon>
        <taxon>Lactobacillales</taxon>
        <taxon>Lactobacillaceae</taxon>
        <taxon>Lactiplantibacillus</taxon>
    </lineage>
</organism>
<dbReference type="EMBL" id="JBHSSC010000008">
    <property type="protein sequence ID" value="MFC6180237.1"/>
    <property type="molecule type" value="Genomic_DNA"/>
</dbReference>
<feature type="region of interest" description="Disordered" evidence="3">
    <location>
        <begin position="45"/>
        <end position="195"/>
    </location>
</feature>
<proteinExistence type="predicted"/>
<dbReference type="NCBIfam" id="TIGR03715">
    <property type="entry name" value="KxYKxGKxW"/>
    <property type="match status" value="1"/>
</dbReference>
<feature type="compositionally biased region" description="Low complexity" evidence="3">
    <location>
        <begin position="50"/>
        <end position="70"/>
    </location>
</feature>
<feature type="compositionally biased region" description="Low complexity" evidence="3">
    <location>
        <begin position="124"/>
        <end position="134"/>
    </location>
</feature>
<feature type="domain" description="MucBP" evidence="4">
    <location>
        <begin position="502"/>
        <end position="564"/>
    </location>
</feature>
<dbReference type="InterPro" id="IPR032675">
    <property type="entry name" value="LRR_dom_sf"/>
</dbReference>
<evidence type="ECO:0000313" key="6">
    <source>
        <dbReference type="Proteomes" id="UP001596282"/>
    </source>
</evidence>
<dbReference type="Gene3D" id="3.10.20.320">
    <property type="entry name" value="Putative peptidoglycan bound protein (lpxtg motif)"/>
    <property type="match status" value="7"/>
</dbReference>
<dbReference type="SUPFAM" id="SSF52058">
    <property type="entry name" value="L domain-like"/>
    <property type="match status" value="1"/>
</dbReference>
<feature type="compositionally biased region" description="Low complexity" evidence="3">
    <location>
        <begin position="87"/>
        <end position="106"/>
    </location>
</feature>
<keyword evidence="2" id="KW-0677">Repeat</keyword>
<evidence type="ECO:0000256" key="1">
    <source>
        <dbReference type="ARBA" id="ARBA00022729"/>
    </source>
</evidence>
<feature type="domain" description="MucBP" evidence="4">
    <location>
        <begin position="770"/>
        <end position="833"/>
    </location>
</feature>
<feature type="compositionally biased region" description="Polar residues" evidence="3">
    <location>
        <begin position="77"/>
        <end position="86"/>
    </location>
</feature>
<feature type="region of interest" description="Disordered" evidence="3">
    <location>
        <begin position="983"/>
        <end position="1020"/>
    </location>
</feature>
<feature type="domain" description="MucBP" evidence="4">
    <location>
        <begin position="838"/>
        <end position="900"/>
    </location>
</feature>
<dbReference type="Pfam" id="PF19258">
    <property type="entry name" value="KxYKxGKxW_sig"/>
    <property type="match status" value="1"/>
</dbReference>
<sequence>MINSKQHFKMYKKGKQWLVAGITTSVLAFGAWDVVTVQADTVTSDVPDATSTTTGTTTAGQTTTLKSGTTDADKASGQDTPNKTEATNNSSSNTTTDSSTTDQTSSKPVATDTDQGTSESDVKTTTPTESSVTTQKAPADKESAPATTNKTTTTSTDQSVVTPKTTQPTTQSASTTTPASASNASDSPAAVDIPKSVSRVQAMPRTRAMAQPVAEVTAVTDDDIDTWMPNKTLQQVVLNTLNRGNYGKTWASVADIKQSDMLYLTEFSLQGTETYIDGKTSFSIEGLQYATNLTSLDLTERVDLPSEVMHGDITDISPVAALTNLTYFQMVSQRVSDITPLAGLKKLTSLTVPYNEITDFSSLDATQYTDRLSIASQVIVQPVVYVPTTGKYTMLNPVKPPKNMTFTFTSGARIIFATSPSAANPQIRLYYSGATNAANGDYIDFQVTQNQHIPGPTTSPYPQYTVLQNPYTYYLSQIVSDADGNEIADVFTPYLIANNAEDVTVNYVDEQGKPLADSETLSGLVGEGYTATAKAIKGYKLTTPPDNATGTFSATAQTVTFVYQMAYSTVTVHYQDANGQTIQADTTATGQVGTDFNITAPSILGYKYQSTQGDATGTYGDDPTEVTFIYNEAYSTVTVHYQDANGKTIQADTTETGQIGTNFAIQAPTLVGYTYQSTQGDATGTYGDTPTEVTFVYDEAHSTVTVHYQTTDGQTIQADTTETGQIGTDFAIQAPTLVGYKYQSTQGDATGTYGDAPTEVTFIYQVVNSTVTVHYRDTDGQTLQADDVFTGQVGTNYDVKIPTILGYNYQMAQTRRITGTYTDAPTELTLVYRAVQSTVTVHYQDTTGKTLQADTVLTGQVGTTYTVAAPTILGYTYQTAQGQLTGAYGAQPVTVTLVYQADAVTPPVTPDQAATVIVHYVTKQGQQLAPDKLFTGRTGTTYMTQAAKISGYQLVVTPANATGTLGTDDIEVTYVYESVTDSGTGDTINPETPGTTKPVTKPTATKPAGQAPVKGQPTTTVSAAKIKPTVTTGNGQLAATPSSVASAKVIASNSVTTQATTELPQTKEQASSPFWGLALLGSLLGLAGWRKRTH</sequence>
<dbReference type="Proteomes" id="UP001596282">
    <property type="component" value="Unassembled WGS sequence"/>
</dbReference>
<feature type="compositionally biased region" description="Low complexity" evidence="3">
    <location>
        <begin position="147"/>
        <end position="191"/>
    </location>
</feature>
<dbReference type="RefSeq" id="WP_137629660.1">
    <property type="nucleotide sequence ID" value="NZ_BJDJ01000030.1"/>
</dbReference>
<accession>A0ABW1RXU2</accession>